<keyword evidence="10" id="KW-0175">Coiled coil</keyword>
<evidence type="ECO:0000256" key="6">
    <source>
        <dbReference type="ARBA" id="ARBA00022692"/>
    </source>
</evidence>
<keyword evidence="3 9" id="KW-0813">Transport</keyword>
<evidence type="ECO:0000256" key="10">
    <source>
        <dbReference type="SAM" id="Coils"/>
    </source>
</evidence>
<dbReference type="PANTHER" id="PTHR30386:SF17">
    <property type="entry name" value="ALKALINE PROTEASE SECRETION PROTEIN APRE"/>
    <property type="match status" value="1"/>
</dbReference>
<evidence type="ECO:0000313" key="13">
    <source>
        <dbReference type="EMBL" id="QQP90156.1"/>
    </source>
</evidence>
<dbReference type="Pfam" id="PF25994">
    <property type="entry name" value="HH_AprE"/>
    <property type="match status" value="1"/>
</dbReference>
<evidence type="ECO:0000259" key="11">
    <source>
        <dbReference type="Pfam" id="PF25994"/>
    </source>
</evidence>
<keyword evidence="5 9" id="KW-0997">Cell inner membrane</keyword>
<dbReference type="PANTHER" id="PTHR30386">
    <property type="entry name" value="MEMBRANE FUSION SUBUNIT OF EMRAB-TOLC MULTIDRUG EFFLUX PUMP"/>
    <property type="match status" value="1"/>
</dbReference>
<evidence type="ECO:0000259" key="12">
    <source>
        <dbReference type="Pfam" id="PF26002"/>
    </source>
</evidence>
<keyword evidence="4 9" id="KW-1003">Cell membrane</keyword>
<reference evidence="13" key="1">
    <citation type="submission" date="2021-02" db="EMBL/GenBank/DDBJ databases">
        <title>Skermanella TT6 skin isolate.</title>
        <authorList>
            <person name="Lee K."/>
            <person name="Ganzorig M."/>
        </authorList>
    </citation>
    <scope>NUCLEOTIDE SEQUENCE</scope>
    <source>
        <strain evidence="13">TT6</strain>
    </source>
</reference>
<dbReference type="EMBL" id="CP067420">
    <property type="protein sequence ID" value="QQP90156.1"/>
    <property type="molecule type" value="Genomic_DNA"/>
</dbReference>
<keyword evidence="6 9" id="KW-0812">Transmembrane</keyword>
<dbReference type="InterPro" id="IPR058982">
    <property type="entry name" value="Beta-barrel_AprE"/>
</dbReference>
<evidence type="ECO:0000256" key="9">
    <source>
        <dbReference type="RuleBase" id="RU365093"/>
    </source>
</evidence>
<feature type="domain" description="AprE-like long alpha-helical hairpin" evidence="11">
    <location>
        <begin position="108"/>
        <end position="295"/>
    </location>
</feature>
<dbReference type="Gene3D" id="2.40.50.100">
    <property type="match status" value="1"/>
</dbReference>
<feature type="transmembrane region" description="Helical" evidence="9">
    <location>
        <begin position="31"/>
        <end position="52"/>
    </location>
</feature>
<dbReference type="Pfam" id="PF26002">
    <property type="entry name" value="Beta-barrel_AprE"/>
    <property type="match status" value="1"/>
</dbReference>
<feature type="coiled-coil region" evidence="10">
    <location>
        <begin position="241"/>
        <end position="297"/>
    </location>
</feature>
<proteinExistence type="inferred from homology"/>
<evidence type="ECO:0000256" key="2">
    <source>
        <dbReference type="ARBA" id="ARBA00009477"/>
    </source>
</evidence>
<comment type="subcellular location">
    <subcellularLocation>
        <location evidence="1 9">Cell inner membrane</location>
        <topology evidence="1 9">Single-pass membrane protein</topology>
    </subcellularLocation>
</comment>
<dbReference type="PROSITE" id="PS00543">
    <property type="entry name" value="HLYD_FAMILY"/>
    <property type="match status" value="1"/>
</dbReference>
<name>A0ABX7B725_9PROT</name>
<evidence type="ECO:0000256" key="7">
    <source>
        <dbReference type="ARBA" id="ARBA00022989"/>
    </source>
</evidence>
<dbReference type="NCBIfam" id="TIGR01843">
    <property type="entry name" value="type_I_hlyD"/>
    <property type="match status" value="1"/>
</dbReference>
<keyword evidence="14" id="KW-1185">Reference proteome</keyword>
<sequence length="451" mass="49150">MTASVPANDPFPVVPPAVFPAVPDLPPVRRALLAGAALAVVGFGGFGAWASLAPLSSAAVAGGIVVADTNRKTIQHLDGGIVAEILVRDGDRVEAGQVLMRLDDLETRSTVTLLEDQRRAHAAQEARLLAERDGADSLVFPADLAALRADAGMAEILSGQERIFESYRASLDSRTEVTRQRIAQYRSQISAFEAQLAAGRRQLDLIGEELVGVRELFAKGLERKPRLLALQRQAADLDGEQGEFANRIAQAREAIAQAEMEILSLRADRRNEVTAELREVQMRLAEVREKLAAARVRQGRRDLIAPEAGTVLNPRYFAPGAVVPPGGPVLDLVPLDDRLVVEARVRPRDIDVVHAGLPAKVVLSAFKMRTTPQIDARVIRVSADALKDERTGEFYYTARVAAAPDQLEKLGDLRLQPGMPAETLIVTGERTLLQYLLQPVRDTFRTAFREE</sequence>
<evidence type="ECO:0000256" key="3">
    <source>
        <dbReference type="ARBA" id="ARBA00022448"/>
    </source>
</evidence>
<keyword evidence="7 9" id="KW-1133">Transmembrane helix</keyword>
<evidence type="ECO:0000256" key="5">
    <source>
        <dbReference type="ARBA" id="ARBA00022519"/>
    </source>
</evidence>
<dbReference type="InterPro" id="IPR010129">
    <property type="entry name" value="T1SS_HlyD"/>
</dbReference>
<dbReference type="InterPro" id="IPR006311">
    <property type="entry name" value="TAT_signal"/>
</dbReference>
<accession>A0ABX7B725</accession>
<feature type="domain" description="AprE-like beta-barrel" evidence="12">
    <location>
        <begin position="339"/>
        <end position="428"/>
    </location>
</feature>
<protein>
    <recommendedName>
        <fullName evidence="9">Membrane fusion protein (MFP) family protein</fullName>
    </recommendedName>
</protein>
<evidence type="ECO:0000256" key="8">
    <source>
        <dbReference type="ARBA" id="ARBA00023136"/>
    </source>
</evidence>
<dbReference type="Proteomes" id="UP000595197">
    <property type="component" value="Chromosome"/>
</dbReference>
<dbReference type="PRINTS" id="PR01490">
    <property type="entry name" value="RTXTOXIND"/>
</dbReference>
<gene>
    <name evidence="13" type="ORF">IGS68_02480</name>
</gene>
<dbReference type="PROSITE" id="PS51318">
    <property type="entry name" value="TAT"/>
    <property type="match status" value="1"/>
</dbReference>
<dbReference type="Gene3D" id="2.40.30.170">
    <property type="match status" value="1"/>
</dbReference>
<evidence type="ECO:0000256" key="4">
    <source>
        <dbReference type="ARBA" id="ARBA00022475"/>
    </source>
</evidence>
<organism evidence="13 14">
    <name type="scientific">Skermanella cutis</name>
    <dbReference type="NCBI Taxonomy" id="2775420"/>
    <lineage>
        <taxon>Bacteria</taxon>
        <taxon>Pseudomonadati</taxon>
        <taxon>Pseudomonadota</taxon>
        <taxon>Alphaproteobacteria</taxon>
        <taxon>Rhodospirillales</taxon>
        <taxon>Azospirillaceae</taxon>
        <taxon>Skermanella</taxon>
    </lineage>
</organism>
<comment type="similarity">
    <text evidence="2 9">Belongs to the membrane fusion protein (MFP) (TC 8.A.1) family.</text>
</comment>
<keyword evidence="8 9" id="KW-0472">Membrane</keyword>
<dbReference type="RefSeq" id="WP_201077082.1">
    <property type="nucleotide sequence ID" value="NZ_CP067420.1"/>
</dbReference>
<dbReference type="InterPro" id="IPR050739">
    <property type="entry name" value="MFP"/>
</dbReference>
<dbReference type="InterPro" id="IPR058781">
    <property type="entry name" value="HH_AprE-like"/>
</dbReference>
<evidence type="ECO:0000313" key="14">
    <source>
        <dbReference type="Proteomes" id="UP000595197"/>
    </source>
</evidence>
<dbReference type="InterPro" id="IPR006144">
    <property type="entry name" value="Secretion_HlyD_CS"/>
</dbReference>
<evidence type="ECO:0000256" key="1">
    <source>
        <dbReference type="ARBA" id="ARBA00004377"/>
    </source>
</evidence>